<evidence type="ECO:0000313" key="2">
    <source>
        <dbReference type="Proteomes" id="UP000013966"/>
    </source>
</evidence>
<dbReference type="KEGG" id="buo:BRPE64_ECDS00550"/>
<evidence type="ECO:0000313" key="1">
    <source>
        <dbReference type="EMBL" id="BAN28213.1"/>
    </source>
</evidence>
<accession>R4WUF2</accession>
<sequence>MQFALKTRSTEAGCLASIASGRIGRATKSPPQFGQIPFSTLSAQSEQNVHSNVHMRAS</sequence>
<organism evidence="1 2">
    <name type="scientific">Caballeronia insecticola</name>
    <dbReference type="NCBI Taxonomy" id="758793"/>
    <lineage>
        <taxon>Bacteria</taxon>
        <taxon>Pseudomonadati</taxon>
        <taxon>Pseudomonadota</taxon>
        <taxon>Betaproteobacteria</taxon>
        <taxon>Burkholderiales</taxon>
        <taxon>Burkholderiaceae</taxon>
        <taxon>Caballeronia</taxon>
    </lineage>
</organism>
<keyword evidence="1" id="KW-0614">Plasmid</keyword>
<protein>
    <submittedName>
        <fullName evidence="1">Uncharacterized protein</fullName>
    </submittedName>
</protein>
<reference evidence="1 2" key="2">
    <citation type="journal article" date="2018" name="Int. J. Syst. Evol. Microbiol.">
        <title>Burkholderia insecticola sp. nov., a gut symbiotic bacterium of the bean bug Riptortus pedestris.</title>
        <authorList>
            <person name="Takeshita K."/>
            <person name="Tamaki H."/>
            <person name="Ohbayashi T."/>
            <person name="Meng X.-Y."/>
            <person name="Sone T."/>
            <person name="Mitani Y."/>
            <person name="Peeters C."/>
            <person name="Kikuchi Y."/>
            <person name="Vandamme P."/>
        </authorList>
    </citation>
    <scope>NUCLEOTIDE SEQUENCE [LARGE SCALE GENOMIC DNA]</scope>
    <source>
        <strain evidence="1">RPE64</strain>
        <plasmid evidence="1 2">p2</plasmid>
    </source>
</reference>
<reference evidence="1 2" key="1">
    <citation type="journal article" date="2013" name="Genome Announc.">
        <title>Complete Genome Sequence of Burkholderia sp. Strain RPE64, Bacterial Symbiont of the Bean Bug Riptortus pedestris.</title>
        <authorList>
            <person name="Shibata T.F."/>
            <person name="Maeda T."/>
            <person name="Nikoh N."/>
            <person name="Yamaguchi K."/>
            <person name="Oshima K."/>
            <person name="Hattori M."/>
            <person name="Nishiyama T."/>
            <person name="Hasebe M."/>
            <person name="Fukatsu T."/>
            <person name="Kikuchi Y."/>
            <person name="Shigenobu S."/>
        </authorList>
    </citation>
    <scope>NUCLEOTIDE SEQUENCE [LARGE SCALE GENOMIC DNA]</scope>
    <source>
        <plasmid evidence="1 2">p2</plasmid>
    </source>
</reference>
<gene>
    <name evidence="1" type="ORF">BRPE64_ECDS00550</name>
</gene>
<geneLocation type="plasmid" evidence="1 2">
    <name>p2</name>
</geneLocation>
<dbReference type="Proteomes" id="UP000013966">
    <property type="component" value="Plasmid p2"/>
</dbReference>
<proteinExistence type="predicted"/>
<dbReference type="EMBL" id="AP013062">
    <property type="protein sequence ID" value="BAN28213.1"/>
    <property type="molecule type" value="Genomic_DNA"/>
</dbReference>
<dbReference type="HOGENOM" id="CLU_2970506_0_0_4"/>
<dbReference type="AlphaFoldDB" id="R4WUF2"/>
<dbReference type="PATRIC" id="fig|758793.3.peg.6402"/>
<name>R4WUF2_9BURK</name>
<keyword evidence="2" id="KW-1185">Reference proteome</keyword>